<name>A0ABW3NNV3_9FLAO</name>
<dbReference type="EMBL" id="JBHTLI010000001">
    <property type="protein sequence ID" value="MFD1094544.1"/>
    <property type="molecule type" value="Genomic_DNA"/>
</dbReference>
<dbReference type="SMART" id="SM00644">
    <property type="entry name" value="Ami_2"/>
    <property type="match status" value="1"/>
</dbReference>
<dbReference type="Pfam" id="PF01510">
    <property type="entry name" value="Amidase_2"/>
    <property type="match status" value="1"/>
</dbReference>
<feature type="domain" description="Peptidoglycan recognition protein family" evidence="3">
    <location>
        <begin position="23"/>
        <end position="172"/>
    </location>
</feature>
<comment type="similarity">
    <text evidence="1">Belongs to the N-acetylmuramoyl-L-alanine amidase 2 family.</text>
</comment>
<dbReference type="RefSeq" id="WP_380742469.1">
    <property type="nucleotide sequence ID" value="NZ_JBHTLI010000001.1"/>
</dbReference>
<evidence type="ECO:0000313" key="4">
    <source>
        <dbReference type="EMBL" id="MFD1094544.1"/>
    </source>
</evidence>
<evidence type="ECO:0000259" key="2">
    <source>
        <dbReference type="SMART" id="SM00644"/>
    </source>
</evidence>
<dbReference type="CDD" id="cd06583">
    <property type="entry name" value="PGRP"/>
    <property type="match status" value="1"/>
</dbReference>
<dbReference type="InterPro" id="IPR036505">
    <property type="entry name" value="Amidase/PGRP_sf"/>
</dbReference>
<dbReference type="PANTHER" id="PTHR11022:SF41">
    <property type="entry name" value="PEPTIDOGLYCAN-RECOGNITION PROTEIN LC-RELATED"/>
    <property type="match status" value="1"/>
</dbReference>
<evidence type="ECO:0000313" key="5">
    <source>
        <dbReference type="Proteomes" id="UP001597131"/>
    </source>
</evidence>
<evidence type="ECO:0000259" key="3">
    <source>
        <dbReference type="SMART" id="SM00701"/>
    </source>
</evidence>
<evidence type="ECO:0000256" key="1">
    <source>
        <dbReference type="ARBA" id="ARBA00007553"/>
    </source>
</evidence>
<dbReference type="Gene3D" id="3.40.80.10">
    <property type="entry name" value="Peptidoglycan recognition protein-like"/>
    <property type="match status" value="1"/>
</dbReference>
<dbReference type="PANTHER" id="PTHR11022">
    <property type="entry name" value="PEPTIDOGLYCAN RECOGNITION PROTEIN"/>
    <property type="match status" value="1"/>
</dbReference>
<feature type="domain" description="N-acetylmuramoyl-L-alanine amidase" evidence="2">
    <location>
        <begin position="33"/>
        <end position="178"/>
    </location>
</feature>
<accession>A0ABW3NNV3</accession>
<keyword evidence="5" id="KW-1185">Reference proteome</keyword>
<reference evidence="5" key="1">
    <citation type="journal article" date="2019" name="Int. J. Syst. Evol. Microbiol.">
        <title>The Global Catalogue of Microorganisms (GCM) 10K type strain sequencing project: providing services to taxonomists for standard genome sequencing and annotation.</title>
        <authorList>
            <consortium name="The Broad Institute Genomics Platform"/>
            <consortium name="The Broad Institute Genome Sequencing Center for Infectious Disease"/>
            <person name="Wu L."/>
            <person name="Ma J."/>
        </authorList>
    </citation>
    <scope>NUCLEOTIDE SEQUENCE [LARGE SCALE GENOMIC DNA]</scope>
    <source>
        <strain evidence="5">CCUG 64793</strain>
    </source>
</reference>
<dbReference type="InterPro" id="IPR006619">
    <property type="entry name" value="PGRP_domain_met/bac"/>
</dbReference>
<organism evidence="4 5">
    <name type="scientific">Salegentibacter chungangensis</name>
    <dbReference type="NCBI Taxonomy" id="1335724"/>
    <lineage>
        <taxon>Bacteria</taxon>
        <taxon>Pseudomonadati</taxon>
        <taxon>Bacteroidota</taxon>
        <taxon>Flavobacteriia</taxon>
        <taxon>Flavobacteriales</taxon>
        <taxon>Flavobacteriaceae</taxon>
        <taxon>Salegentibacter</taxon>
    </lineage>
</organism>
<dbReference type="InterPro" id="IPR002502">
    <property type="entry name" value="Amidase_domain"/>
</dbReference>
<dbReference type="SMART" id="SM00701">
    <property type="entry name" value="PGRP"/>
    <property type="match status" value="1"/>
</dbReference>
<protein>
    <submittedName>
        <fullName evidence="4">Peptidoglycan recognition family protein</fullName>
    </submittedName>
</protein>
<proteinExistence type="inferred from homology"/>
<gene>
    <name evidence="4" type="ORF">ACFQ3Q_02175</name>
</gene>
<dbReference type="InterPro" id="IPR015510">
    <property type="entry name" value="PGRP"/>
</dbReference>
<comment type="caution">
    <text evidence="4">The sequence shown here is derived from an EMBL/GenBank/DDBJ whole genome shotgun (WGS) entry which is preliminary data.</text>
</comment>
<dbReference type="SUPFAM" id="SSF55846">
    <property type="entry name" value="N-acetylmuramoyl-L-alanine amidase-like"/>
    <property type="match status" value="1"/>
</dbReference>
<sequence>MKSFRIAFVFIFLLSAGLGLQAQDILKREQWNAKAPVMEMEAHQLQYITIHHTATPQKPEVSVAQKVQALQRFSQSDSKLADGTPKPAWADVPYHFYIAENGTIAEGRDINYAGDTNTSYDPKGHVLIVLEGNFEKTKPGQQQLQSLYPLVEKLSKEYHINPKQIGGHKDYAKTACPGDFLYSILPQLRREIAEK</sequence>
<dbReference type="Proteomes" id="UP001597131">
    <property type="component" value="Unassembled WGS sequence"/>
</dbReference>